<sequence>QGYNTTPRSIAKWNRAVKENAATDYSCARAVSAYIFPVHGGQPRIVRIPMHKKFDFEPEVPRYSEDMDVERWFPFGFKHECVTRLPGLGDPLRNPYTIFWSPQDEDVVSNECVWKLGWRTHRGNIIVVRHGTRGNGCITNMSSADRGLTDIVLSR</sequence>
<evidence type="ECO:0000313" key="2">
    <source>
        <dbReference type="Proteomes" id="UP000308197"/>
    </source>
</evidence>
<name>A0A5C3P252_9APHY</name>
<keyword evidence="2" id="KW-1185">Reference proteome</keyword>
<proteinExistence type="predicted"/>
<dbReference type="InParanoid" id="A0A5C3P252"/>
<dbReference type="Proteomes" id="UP000308197">
    <property type="component" value="Unassembled WGS sequence"/>
</dbReference>
<gene>
    <name evidence="1" type="ORF">K466DRAFT_498229</name>
</gene>
<reference evidence="1 2" key="1">
    <citation type="journal article" date="2019" name="Nat. Ecol. Evol.">
        <title>Megaphylogeny resolves global patterns of mushroom evolution.</title>
        <authorList>
            <person name="Varga T."/>
            <person name="Krizsan K."/>
            <person name="Foldi C."/>
            <person name="Dima B."/>
            <person name="Sanchez-Garcia M."/>
            <person name="Sanchez-Ramirez S."/>
            <person name="Szollosi G.J."/>
            <person name="Szarkandi J.G."/>
            <person name="Papp V."/>
            <person name="Albert L."/>
            <person name="Andreopoulos W."/>
            <person name="Angelini C."/>
            <person name="Antonin V."/>
            <person name="Barry K.W."/>
            <person name="Bougher N.L."/>
            <person name="Buchanan P."/>
            <person name="Buyck B."/>
            <person name="Bense V."/>
            <person name="Catcheside P."/>
            <person name="Chovatia M."/>
            <person name="Cooper J."/>
            <person name="Damon W."/>
            <person name="Desjardin D."/>
            <person name="Finy P."/>
            <person name="Geml J."/>
            <person name="Haridas S."/>
            <person name="Hughes K."/>
            <person name="Justo A."/>
            <person name="Karasinski D."/>
            <person name="Kautmanova I."/>
            <person name="Kiss B."/>
            <person name="Kocsube S."/>
            <person name="Kotiranta H."/>
            <person name="LaButti K.M."/>
            <person name="Lechner B.E."/>
            <person name="Liimatainen K."/>
            <person name="Lipzen A."/>
            <person name="Lukacs Z."/>
            <person name="Mihaltcheva S."/>
            <person name="Morgado L.N."/>
            <person name="Niskanen T."/>
            <person name="Noordeloos M.E."/>
            <person name="Ohm R.A."/>
            <person name="Ortiz-Santana B."/>
            <person name="Ovrebo C."/>
            <person name="Racz N."/>
            <person name="Riley R."/>
            <person name="Savchenko A."/>
            <person name="Shiryaev A."/>
            <person name="Soop K."/>
            <person name="Spirin V."/>
            <person name="Szebenyi C."/>
            <person name="Tomsovsky M."/>
            <person name="Tulloss R.E."/>
            <person name="Uehling J."/>
            <person name="Grigoriev I.V."/>
            <person name="Vagvolgyi C."/>
            <person name="Papp T."/>
            <person name="Martin F.M."/>
            <person name="Miettinen O."/>
            <person name="Hibbett D.S."/>
            <person name="Nagy L.G."/>
        </authorList>
    </citation>
    <scope>NUCLEOTIDE SEQUENCE [LARGE SCALE GENOMIC DNA]</scope>
    <source>
        <strain evidence="1 2">HHB13444</strain>
    </source>
</reference>
<accession>A0A5C3P252</accession>
<organism evidence="1 2">
    <name type="scientific">Polyporus arcularius HHB13444</name>
    <dbReference type="NCBI Taxonomy" id="1314778"/>
    <lineage>
        <taxon>Eukaryota</taxon>
        <taxon>Fungi</taxon>
        <taxon>Dikarya</taxon>
        <taxon>Basidiomycota</taxon>
        <taxon>Agaricomycotina</taxon>
        <taxon>Agaricomycetes</taxon>
        <taxon>Polyporales</taxon>
        <taxon>Polyporaceae</taxon>
        <taxon>Polyporus</taxon>
    </lineage>
</organism>
<evidence type="ECO:0000313" key="1">
    <source>
        <dbReference type="EMBL" id="TFK83561.1"/>
    </source>
</evidence>
<dbReference type="EMBL" id="ML211384">
    <property type="protein sequence ID" value="TFK83561.1"/>
    <property type="molecule type" value="Genomic_DNA"/>
</dbReference>
<feature type="non-terminal residue" evidence="1">
    <location>
        <position position="1"/>
    </location>
</feature>
<dbReference type="AlphaFoldDB" id="A0A5C3P252"/>
<protein>
    <submittedName>
        <fullName evidence="1">Uncharacterized protein</fullName>
    </submittedName>
</protein>